<comment type="caution">
    <text evidence="15">The sequence shown here is derived from an EMBL/GenBank/DDBJ whole genome shotgun (WGS) entry which is preliminary data.</text>
</comment>
<dbReference type="Pfam" id="PF24179">
    <property type="entry name" value="NTE_Ploop"/>
    <property type="match status" value="1"/>
</dbReference>
<evidence type="ECO:0000256" key="8">
    <source>
        <dbReference type="ARBA" id="ARBA00022989"/>
    </source>
</evidence>
<proteinExistence type="inferred from homology"/>
<dbReference type="Gene3D" id="2.60.120.10">
    <property type="entry name" value="Jelly Rolls"/>
    <property type="match status" value="1"/>
</dbReference>
<feature type="transmembrane region" description="Helical" evidence="12">
    <location>
        <begin position="1377"/>
        <end position="1398"/>
    </location>
</feature>
<dbReference type="EC" id="3.1.1.5" evidence="3 12"/>
<evidence type="ECO:0000259" key="13">
    <source>
        <dbReference type="PROSITE" id="PS50042"/>
    </source>
</evidence>
<dbReference type="STRING" id="329046.A0A1Y2CAL5"/>
<feature type="short sequence motif" description="DGA/G" evidence="11">
    <location>
        <begin position="839"/>
        <end position="841"/>
    </location>
</feature>
<comment type="subcellular location">
    <subcellularLocation>
        <location evidence="12">Endoplasmic reticulum membrane</location>
    </subcellularLocation>
    <subcellularLocation>
        <location evidence="1">Membrane</location>
    </subcellularLocation>
</comment>
<dbReference type="PANTHER" id="PTHR14226">
    <property type="entry name" value="NEUROPATHY TARGET ESTERASE/SWISS CHEESE D.MELANOGASTER"/>
    <property type="match status" value="1"/>
</dbReference>
<dbReference type="Proteomes" id="UP000193642">
    <property type="component" value="Unassembled WGS sequence"/>
</dbReference>
<dbReference type="Gene3D" id="3.40.1090.10">
    <property type="entry name" value="Cytosolic phospholipase A2 catalytic domain"/>
    <property type="match status" value="1"/>
</dbReference>
<comment type="similarity">
    <text evidence="2 12">Belongs to the NTE family.</text>
</comment>
<sequence>MRNTNTSSSSSSSHPKNPQASLAHVAQVLVARFMSVTVVCMQKYLGLKGELLEIEKLLLWVLESETLLTLLWDLVGVEFGGSTGGLLGVSLLDVEATAGFSDAGTKVAVAGVQQDGLRKRFNSKKKTMDVDESESDATLVRVPFSSSFLQLSETKHSHVVHASATSGTYTSTCISPFTDSWFHEDKQLADAIYDSIALILGITPPTVGGQVDTQASHPYKHYASVDSIDSTDDSVSITSSQASSEFWNPSNSASSSQLHAANMAKILKKGVFLVKPGNVAGYLSTVTGHPSLVTLKSKTDSQTPSIILTLAKRLESQLSPLTYQIDCALDWTHVNAGEVLYRQGDPSDSIYIILAGRLRSISDESSSNNTGKFEIYVLTESRRPTTVHAIRDTEIAVIPKTLFNALANRIPEMTIQISRMLALRSRGVAAAVTSGFDFGSLNPFAVEEETRTNPALSSASAVYSKTAGGVESARNNYNLKTVGIIPVNSLVPIAQFAERLKQGLELVGSSVALLNNAAVVDKMGKHVFSTIGRLKLMSWLAEQEDSYRLVLYVADGGVGSQWTQQCIRQADCILLVGLGDEDPAIGEFERLVLSLKTTARKELVLLHHERSCVPGSTAAWLKSRLWIHAHHHVQMPLSSPKALHRDIHKKTTLMDLQAHFQRFYSQATGIRSDFARIARRLLNKSIGLALGGGGARGIAHVAIIRALEEAGVPIDMIGGTSIGSFVAGLYARENDHVSIYGRAKQLSMQMCSKWRQLLDLTYPLTSLFTGHELNRAIFKEFSRNSNRRLLASLLCRSVNITDSRVEIHRSGYMWRYVRASMSLAGYFPPLCDNGKMLVDGGYLNLVPVDIVIAKGADVAIAVDVSFGTTRVPSRLTTSSYGRIPLLPDIQDRLAFAGSVERLEKVKSGEFYLRPNVSKYGAAEFEKYKEIYDIGYKYGKEIVRKWEKDGTLEKSVTIDVSKTKDLDRNDISIQKLSKQKVAQNMKMSIELRRSTKATAVSTFTHKTLEGRPRFFMLMLLFTCTSTITVGVLGWQLSLRSAENNIHSLVAEMEDLVSNQIFGIINDAASSLQELTTLQATYFRKNQWSQSTPERATSTLLDMLTILDRNREHTSDMFYYKYPAGTMFGYVYSTDDLAIPVQMISQDAKTLSVSLWNCDESGLPLSPPAVSFPGGNITLALLPGGSLGANIDYSNQTWRGFTSIFVSSGQLVKSSLQIAVNPVTKEQVTVGNDWTMAFVSGRLFKIATSIPYPTFAGFLDLDSGCLVASSDPSLSLIKSDQRGIIALTALNNTFGQDLANYFATTYPGGTTQSQMIEFAAAMDRASNEKIYIDRNVNGVNWMLEMKVMSLIGQRFIFAVYMNVDYVETDIKSSGRKTGFMMLGIILAFLCLGGLFSWTIASQLGLVAKQIDLLKQLKFNEVLDRESGVKGRSFIYELANLQQAFFEMATAFAQSLKTSLNIRGVSTRTESHA</sequence>
<feature type="transmembrane region" description="Helical" evidence="12">
    <location>
        <begin position="1013"/>
        <end position="1033"/>
    </location>
</feature>
<evidence type="ECO:0000256" key="9">
    <source>
        <dbReference type="ARBA" id="ARBA00023098"/>
    </source>
</evidence>
<feature type="active site" description="Nucleophile" evidence="11">
    <location>
        <position position="721"/>
    </location>
</feature>
<dbReference type="SMART" id="SM00100">
    <property type="entry name" value="cNMP"/>
    <property type="match status" value="1"/>
</dbReference>
<dbReference type="InterPro" id="IPR056556">
    <property type="entry name" value="NTE1_P-loop_dom"/>
</dbReference>
<dbReference type="SUPFAM" id="SSF52151">
    <property type="entry name" value="FabD/lysophospholipase-like"/>
    <property type="match status" value="1"/>
</dbReference>
<evidence type="ECO:0000313" key="15">
    <source>
        <dbReference type="EMBL" id="ORY44078.1"/>
    </source>
</evidence>
<dbReference type="CDD" id="cd00038">
    <property type="entry name" value="CAP_ED"/>
    <property type="match status" value="1"/>
</dbReference>
<dbReference type="InterPro" id="IPR018490">
    <property type="entry name" value="cNMP-bd_dom_sf"/>
</dbReference>
<evidence type="ECO:0000256" key="12">
    <source>
        <dbReference type="RuleBase" id="RU362043"/>
    </source>
</evidence>
<feature type="domain" description="Cyclic nucleotide-binding" evidence="13">
    <location>
        <begin position="328"/>
        <end position="406"/>
    </location>
</feature>
<dbReference type="PROSITE" id="PS51635">
    <property type="entry name" value="PNPLA"/>
    <property type="match status" value="1"/>
</dbReference>
<dbReference type="InterPro" id="IPR000595">
    <property type="entry name" value="cNMP-bd_dom"/>
</dbReference>
<evidence type="ECO:0000256" key="2">
    <source>
        <dbReference type="ARBA" id="ARBA00006636"/>
    </source>
</evidence>
<dbReference type="GO" id="GO:0016042">
    <property type="term" value="P:lipid catabolic process"/>
    <property type="evidence" value="ECO:0007669"/>
    <property type="project" value="UniProtKB-UniRule"/>
</dbReference>
<dbReference type="InterPro" id="IPR002641">
    <property type="entry name" value="PNPLA_dom"/>
</dbReference>
<feature type="active site" description="Proton acceptor" evidence="11">
    <location>
        <position position="839"/>
    </location>
</feature>
<keyword evidence="10 12" id="KW-0472">Membrane</keyword>
<dbReference type="OrthoDB" id="421051at2759"/>
<dbReference type="InterPro" id="IPR016035">
    <property type="entry name" value="Acyl_Trfase/lysoPLipase"/>
</dbReference>
<evidence type="ECO:0000256" key="10">
    <source>
        <dbReference type="ARBA" id="ARBA00023136"/>
    </source>
</evidence>
<dbReference type="GO" id="GO:0004622">
    <property type="term" value="F:phosphatidylcholine lysophospholipase activity"/>
    <property type="evidence" value="ECO:0007669"/>
    <property type="project" value="UniProtKB-EC"/>
</dbReference>
<dbReference type="Pfam" id="PF01734">
    <property type="entry name" value="Patatin"/>
    <property type="match status" value="1"/>
</dbReference>
<comment type="function">
    <text evidence="12">Intracellular phospholipase B that catalyzes the double deacylation of phosphatidylcholine (PC) to glycerophosphocholine (GroPCho). Plays an important role in membrane lipid homeostasis.</text>
</comment>
<feature type="domain" description="PNPLA" evidence="14">
    <location>
        <begin position="688"/>
        <end position="852"/>
    </location>
</feature>
<keyword evidence="16" id="KW-1185">Reference proteome</keyword>
<comment type="catalytic activity">
    <reaction evidence="12">
        <text>a 1-acyl-sn-glycero-3-phosphocholine + H2O = sn-glycerol 3-phosphocholine + a fatty acid + H(+)</text>
        <dbReference type="Rhea" id="RHEA:15177"/>
        <dbReference type="ChEBI" id="CHEBI:15377"/>
        <dbReference type="ChEBI" id="CHEBI:15378"/>
        <dbReference type="ChEBI" id="CHEBI:16870"/>
        <dbReference type="ChEBI" id="CHEBI:28868"/>
        <dbReference type="ChEBI" id="CHEBI:58168"/>
        <dbReference type="EC" id="3.1.1.5"/>
    </reaction>
</comment>
<organism evidence="15 16">
    <name type="scientific">Rhizoclosmatium globosum</name>
    <dbReference type="NCBI Taxonomy" id="329046"/>
    <lineage>
        <taxon>Eukaryota</taxon>
        <taxon>Fungi</taxon>
        <taxon>Fungi incertae sedis</taxon>
        <taxon>Chytridiomycota</taxon>
        <taxon>Chytridiomycota incertae sedis</taxon>
        <taxon>Chytridiomycetes</taxon>
        <taxon>Chytridiales</taxon>
        <taxon>Chytriomycetaceae</taxon>
        <taxon>Rhizoclosmatium</taxon>
    </lineage>
</organism>
<evidence type="ECO:0000313" key="16">
    <source>
        <dbReference type="Proteomes" id="UP000193642"/>
    </source>
</evidence>
<evidence type="ECO:0000256" key="6">
    <source>
        <dbReference type="ARBA" id="ARBA00022801"/>
    </source>
</evidence>
<evidence type="ECO:0000256" key="3">
    <source>
        <dbReference type="ARBA" id="ARBA00013274"/>
    </source>
</evidence>
<feature type="short sequence motif" description="GXGXXG" evidence="11">
    <location>
        <begin position="692"/>
        <end position="697"/>
    </location>
</feature>
<keyword evidence="9 11" id="KW-0443">Lipid metabolism</keyword>
<dbReference type="EMBL" id="MCGO01000023">
    <property type="protein sequence ID" value="ORY44078.1"/>
    <property type="molecule type" value="Genomic_DNA"/>
</dbReference>
<keyword evidence="5 12" id="KW-0812">Transmembrane</keyword>
<evidence type="ECO:0000256" key="11">
    <source>
        <dbReference type="PROSITE-ProRule" id="PRU01161"/>
    </source>
</evidence>
<dbReference type="SUPFAM" id="SSF51206">
    <property type="entry name" value="cAMP-binding domain-like"/>
    <property type="match status" value="1"/>
</dbReference>
<keyword evidence="7 11" id="KW-0442">Lipid degradation</keyword>
<keyword evidence="8 12" id="KW-1133">Transmembrane helix</keyword>
<accession>A0A1Y2CAL5</accession>
<dbReference type="PANTHER" id="PTHR14226:SF29">
    <property type="entry name" value="NEUROPATHY TARGET ESTERASE SWS"/>
    <property type="match status" value="1"/>
</dbReference>
<feature type="short sequence motif" description="GXSXG" evidence="11">
    <location>
        <begin position="719"/>
        <end position="723"/>
    </location>
</feature>
<dbReference type="InterPro" id="IPR014710">
    <property type="entry name" value="RmlC-like_jellyroll"/>
</dbReference>
<keyword evidence="12" id="KW-0256">Endoplasmic reticulum</keyword>
<evidence type="ECO:0000256" key="5">
    <source>
        <dbReference type="ARBA" id="ARBA00022692"/>
    </source>
</evidence>
<dbReference type="Pfam" id="PF00027">
    <property type="entry name" value="cNMP_binding"/>
    <property type="match status" value="1"/>
</dbReference>
<reference evidence="15 16" key="1">
    <citation type="submission" date="2016-07" db="EMBL/GenBank/DDBJ databases">
        <title>Pervasive Adenine N6-methylation of Active Genes in Fungi.</title>
        <authorList>
            <consortium name="DOE Joint Genome Institute"/>
            <person name="Mondo S.J."/>
            <person name="Dannebaum R.O."/>
            <person name="Kuo R.C."/>
            <person name="Labutti K."/>
            <person name="Haridas S."/>
            <person name="Kuo A."/>
            <person name="Salamov A."/>
            <person name="Ahrendt S.R."/>
            <person name="Lipzen A."/>
            <person name="Sullivan W."/>
            <person name="Andreopoulos W.B."/>
            <person name="Clum A."/>
            <person name="Lindquist E."/>
            <person name="Daum C."/>
            <person name="Ramamoorthy G.K."/>
            <person name="Gryganskyi A."/>
            <person name="Culley D."/>
            <person name="Magnuson J.K."/>
            <person name="James T.Y."/>
            <person name="O'Malley M.A."/>
            <person name="Stajich J.E."/>
            <person name="Spatafora J.W."/>
            <person name="Visel A."/>
            <person name="Grigoriev I.V."/>
        </authorList>
    </citation>
    <scope>NUCLEOTIDE SEQUENCE [LARGE SCALE GENOMIC DNA]</scope>
    <source>
        <strain evidence="15 16">JEL800</strain>
    </source>
</reference>
<dbReference type="InterPro" id="IPR050301">
    <property type="entry name" value="NTE"/>
</dbReference>
<keyword evidence="6 11" id="KW-0378">Hydrolase</keyword>
<dbReference type="GO" id="GO:0046486">
    <property type="term" value="P:glycerolipid metabolic process"/>
    <property type="evidence" value="ECO:0007669"/>
    <property type="project" value="UniProtKB-ARBA"/>
</dbReference>
<gene>
    <name evidence="15" type="ORF">BCR33DRAFT_785324</name>
</gene>
<dbReference type="GO" id="GO:0005789">
    <property type="term" value="C:endoplasmic reticulum membrane"/>
    <property type="evidence" value="ECO:0007669"/>
    <property type="project" value="UniProtKB-SubCell"/>
</dbReference>
<dbReference type="PROSITE" id="PS50042">
    <property type="entry name" value="CNMP_BINDING_3"/>
    <property type="match status" value="1"/>
</dbReference>
<evidence type="ECO:0000259" key="14">
    <source>
        <dbReference type="PROSITE" id="PS51635"/>
    </source>
</evidence>
<evidence type="ECO:0000256" key="7">
    <source>
        <dbReference type="ARBA" id="ARBA00022963"/>
    </source>
</evidence>
<evidence type="ECO:0000256" key="1">
    <source>
        <dbReference type="ARBA" id="ARBA00004370"/>
    </source>
</evidence>
<evidence type="ECO:0000256" key="4">
    <source>
        <dbReference type="ARBA" id="ARBA00018317"/>
    </source>
</evidence>
<protein>
    <recommendedName>
        <fullName evidence="4 12">Lysophospholipase NTE1</fullName>
        <ecNumber evidence="3 12">3.1.1.5</ecNumber>
    </recommendedName>
    <alternativeName>
        <fullName evidence="12">Intracellular phospholipase B</fullName>
    </alternativeName>
</protein>
<name>A0A1Y2CAL5_9FUNG</name>